<name>A0A1G1YP78_9BACT</name>
<evidence type="ECO:0000256" key="1">
    <source>
        <dbReference type="SAM" id="Phobius"/>
    </source>
</evidence>
<keyword evidence="1" id="KW-0812">Transmembrane</keyword>
<feature type="transmembrane region" description="Helical" evidence="1">
    <location>
        <begin position="97"/>
        <end position="113"/>
    </location>
</feature>
<dbReference type="Proteomes" id="UP000178122">
    <property type="component" value="Unassembled WGS sequence"/>
</dbReference>
<dbReference type="EMBL" id="MHIN01000044">
    <property type="protein sequence ID" value="OGY53616.1"/>
    <property type="molecule type" value="Genomic_DNA"/>
</dbReference>
<feature type="transmembrane region" description="Helical" evidence="1">
    <location>
        <begin position="315"/>
        <end position="332"/>
    </location>
</feature>
<gene>
    <name evidence="2" type="ORF">A2912_01170</name>
</gene>
<dbReference type="Gene3D" id="3.40.50.12610">
    <property type="match status" value="1"/>
</dbReference>
<organism evidence="2 3">
    <name type="scientific">Candidatus Buchananbacteria bacterium RIFCSPLOWO2_01_FULL_40_23b</name>
    <dbReference type="NCBI Taxonomy" id="1797544"/>
    <lineage>
        <taxon>Bacteria</taxon>
        <taxon>Candidatus Buchananiibacteriota</taxon>
    </lineage>
</organism>
<sequence length="505" mass="58743">MATPFFPLFMEKKEVYWISAIFVITLSVRLVLAFLLPHFTYESYFHLQQVGHITQTGLPLLDDPLSYGGRHHLFLPFFHYLTSLFNLALPLPIIAKILPNLFIATLTIITYLISRKITQNKTAALFSAGIAGFLPILFTTNQFTPEMLFLPLMFLNIYMFLNLNKKRYLHGYVISFIILSFTSSATFLLLVGFGIYLLLSLLEKKKIDRAEIEVMLFSLFFFIWSQYLFFKDILFEQGISFIWKNIPAEIISQYFPLLSLTQSAILVSVIPFLAGIFVVYRSLFHLKNEKMFLLISLVISTTLLTWLRFIEFKLSLAFTGVTLAILFASFYQDTLQFLQKTKIHHLHKLFPRFVLVLLAITMLSPAITTALRQEMPTVEEITAFQWIKENIPQEATILALLEEGHLITFVSNRTNFMDDQFTLIPDVEKRFAALTSLFTTQFQTEAISLFDEYNIRYIILTPSAKEKYNLTNLQYRSRECFERIYEDESTKIYDVRCTLEKTREG</sequence>
<evidence type="ECO:0000313" key="3">
    <source>
        <dbReference type="Proteomes" id="UP000178122"/>
    </source>
</evidence>
<evidence type="ECO:0000313" key="2">
    <source>
        <dbReference type="EMBL" id="OGY53616.1"/>
    </source>
</evidence>
<dbReference type="AlphaFoldDB" id="A0A1G1YP78"/>
<feature type="transmembrane region" description="Helical" evidence="1">
    <location>
        <begin position="15"/>
        <end position="36"/>
    </location>
</feature>
<feature type="transmembrane region" description="Helical" evidence="1">
    <location>
        <begin position="169"/>
        <end position="202"/>
    </location>
</feature>
<accession>A0A1G1YP78</accession>
<feature type="transmembrane region" description="Helical" evidence="1">
    <location>
        <begin position="254"/>
        <end position="279"/>
    </location>
</feature>
<protein>
    <submittedName>
        <fullName evidence="2">Uncharacterized protein</fullName>
    </submittedName>
</protein>
<feature type="transmembrane region" description="Helical" evidence="1">
    <location>
        <begin position="291"/>
        <end position="309"/>
    </location>
</feature>
<feature type="transmembrane region" description="Helical" evidence="1">
    <location>
        <begin position="214"/>
        <end position="234"/>
    </location>
</feature>
<keyword evidence="1" id="KW-1133">Transmembrane helix</keyword>
<feature type="transmembrane region" description="Helical" evidence="1">
    <location>
        <begin position="125"/>
        <end position="144"/>
    </location>
</feature>
<comment type="caution">
    <text evidence="2">The sequence shown here is derived from an EMBL/GenBank/DDBJ whole genome shotgun (WGS) entry which is preliminary data.</text>
</comment>
<feature type="transmembrane region" description="Helical" evidence="1">
    <location>
        <begin position="353"/>
        <end position="371"/>
    </location>
</feature>
<keyword evidence="1" id="KW-0472">Membrane</keyword>
<proteinExistence type="predicted"/>
<reference evidence="2 3" key="1">
    <citation type="journal article" date="2016" name="Nat. Commun.">
        <title>Thousands of microbial genomes shed light on interconnected biogeochemical processes in an aquifer system.</title>
        <authorList>
            <person name="Anantharaman K."/>
            <person name="Brown C.T."/>
            <person name="Hug L.A."/>
            <person name="Sharon I."/>
            <person name="Castelle C.J."/>
            <person name="Probst A.J."/>
            <person name="Thomas B.C."/>
            <person name="Singh A."/>
            <person name="Wilkins M.J."/>
            <person name="Karaoz U."/>
            <person name="Brodie E.L."/>
            <person name="Williams K.H."/>
            <person name="Hubbard S.S."/>
            <person name="Banfield J.F."/>
        </authorList>
    </citation>
    <scope>NUCLEOTIDE SEQUENCE [LARGE SCALE GENOMIC DNA]</scope>
</reference>